<gene>
    <name evidence="1" type="ORF">C8D91_2101</name>
</gene>
<protein>
    <recommendedName>
        <fullName evidence="3">SMI1/KNR4 family protein SUKH-1</fullName>
    </recommendedName>
</protein>
<sequence>MMKGLEKINKVISYVLNLNNETQLGAETDIDSINAFFSNLNLTQPEVITQIYLQFNGIDNLNAFFHLNSLERINLIYRINLNLKQDFPNFPWEKSMVPILDINSDIQICIDFNDHSMWAIDLEGSTVTKIANHFDNYLDGLLFSFESQIIKYNQTYGCFEVDELSWQNMLIKFDLKLIGW</sequence>
<dbReference type="SUPFAM" id="SSF160631">
    <property type="entry name" value="SMI1/KNR4-like"/>
    <property type="match status" value="1"/>
</dbReference>
<evidence type="ECO:0000313" key="2">
    <source>
        <dbReference type="Proteomes" id="UP000295724"/>
    </source>
</evidence>
<dbReference type="EMBL" id="SNZB01000004">
    <property type="protein sequence ID" value="TDR19545.1"/>
    <property type="molecule type" value="Genomic_DNA"/>
</dbReference>
<reference evidence="1 2" key="1">
    <citation type="submission" date="2019-03" db="EMBL/GenBank/DDBJ databases">
        <title>Genomic Encyclopedia of Type Strains, Phase IV (KMG-IV): sequencing the most valuable type-strain genomes for metagenomic binning, comparative biology and taxonomic classification.</title>
        <authorList>
            <person name="Goeker M."/>
        </authorList>
    </citation>
    <scope>NUCLEOTIDE SEQUENCE [LARGE SCALE GENOMIC DNA]</scope>
    <source>
        <strain evidence="1 2">DSM 25488</strain>
    </source>
</reference>
<evidence type="ECO:0008006" key="3">
    <source>
        <dbReference type="Google" id="ProtNLM"/>
    </source>
</evidence>
<keyword evidence="2" id="KW-1185">Reference proteome</keyword>
<comment type="caution">
    <text evidence="1">The sequence shown here is derived from an EMBL/GenBank/DDBJ whole genome shotgun (WGS) entry which is preliminary data.</text>
</comment>
<evidence type="ECO:0000313" key="1">
    <source>
        <dbReference type="EMBL" id="TDR19545.1"/>
    </source>
</evidence>
<dbReference type="Proteomes" id="UP000295724">
    <property type="component" value="Unassembled WGS sequence"/>
</dbReference>
<name>A0A4R6XJ62_9GAMM</name>
<dbReference type="InterPro" id="IPR037883">
    <property type="entry name" value="Knr4/Smi1-like_sf"/>
</dbReference>
<proteinExistence type="predicted"/>
<dbReference type="AlphaFoldDB" id="A0A4R6XJ62"/>
<accession>A0A4R6XJ62</accession>
<organism evidence="1 2">
    <name type="scientific">Marinicella litoralis</name>
    <dbReference type="NCBI Taxonomy" id="644220"/>
    <lineage>
        <taxon>Bacteria</taxon>
        <taxon>Pseudomonadati</taxon>
        <taxon>Pseudomonadota</taxon>
        <taxon>Gammaproteobacteria</taxon>
        <taxon>Lysobacterales</taxon>
        <taxon>Marinicellaceae</taxon>
        <taxon>Marinicella</taxon>
    </lineage>
</organism>
<dbReference type="Gene3D" id="3.40.1580.10">
    <property type="entry name" value="SMI1/KNR4-like"/>
    <property type="match status" value="1"/>
</dbReference>